<evidence type="ECO:0000259" key="1">
    <source>
        <dbReference type="Pfam" id="PF04194"/>
    </source>
</evidence>
<dbReference type="OMA" id="GKHNEEA"/>
<dbReference type="Pfam" id="PF04194">
    <property type="entry name" value="PDCD2_C"/>
    <property type="match status" value="1"/>
</dbReference>
<accession>G0TTZ3</accession>
<sequence>MPKDAIWLGIPRDLKHDKVLSVFTSRIGGATTLFRESLDYTMFHCPRCKSGCNVSLLSQVYAPLEVYDRILYVLTCSSCSTAGTSFCYAIRSQNFNPSYICDASQTDNKNGNEEGAVFTENDDWGDGCEAPWKEDDIEYAVCQDVVDSKVPSQEALSTSCGYKVFPVVPAMESSISLTGFCYPCYELDIFEEPPKLKTKVEPVKDQLLVAQQRYGKDAVETTLVEDEEESLPEKCLRKFVERISRVPSQCVRWGPGQRPLRSSISPVTVERCQYCGSERRYELQLTSPTIYFLTKGKDEREHTLHFTNILVFTCSSNCNSQAYSVEYCVVEDEI</sequence>
<gene>
    <name evidence="2" type="ORF">TVY486_0400910</name>
</gene>
<proteinExistence type="predicted"/>
<dbReference type="InterPro" id="IPR052815">
    <property type="entry name" value="PDCD2-like_regulator"/>
</dbReference>
<protein>
    <recommendedName>
        <fullName evidence="1">Programmed cell death protein 2 C-terminal domain-containing protein</fullName>
    </recommendedName>
</protein>
<dbReference type="PANTHER" id="PTHR46421:SF1">
    <property type="entry name" value="PROGRAMMED CELL DEATH PROTEIN 2-LIKE"/>
    <property type="match status" value="1"/>
</dbReference>
<evidence type="ECO:0000313" key="2">
    <source>
        <dbReference type="EMBL" id="CCC47426.1"/>
    </source>
</evidence>
<dbReference type="PANTHER" id="PTHR46421">
    <property type="entry name" value="PROGRAMMED CELL DEATH PROTEIN 2-LIKE"/>
    <property type="match status" value="1"/>
</dbReference>
<organism evidence="2">
    <name type="scientific">Trypanosoma vivax (strain Y486)</name>
    <dbReference type="NCBI Taxonomy" id="1055687"/>
    <lineage>
        <taxon>Eukaryota</taxon>
        <taxon>Discoba</taxon>
        <taxon>Euglenozoa</taxon>
        <taxon>Kinetoplastea</taxon>
        <taxon>Metakinetoplastina</taxon>
        <taxon>Trypanosomatida</taxon>
        <taxon>Trypanosomatidae</taxon>
        <taxon>Trypanosoma</taxon>
        <taxon>Duttonella</taxon>
    </lineage>
</organism>
<name>G0TTZ3_TRYVY</name>
<reference evidence="2" key="1">
    <citation type="journal article" date="2012" name="Proc. Natl. Acad. Sci. U.S.A.">
        <title>Antigenic diversity is generated by distinct evolutionary mechanisms in African trypanosome species.</title>
        <authorList>
            <person name="Jackson A.P."/>
            <person name="Berry A."/>
            <person name="Aslett M."/>
            <person name="Allison H.C."/>
            <person name="Burton P."/>
            <person name="Vavrova-Anderson J."/>
            <person name="Brown R."/>
            <person name="Browne H."/>
            <person name="Corton N."/>
            <person name="Hauser H."/>
            <person name="Gamble J."/>
            <person name="Gilderthorp R."/>
            <person name="Marcello L."/>
            <person name="McQuillan J."/>
            <person name="Otto T.D."/>
            <person name="Quail M.A."/>
            <person name="Sanders M.J."/>
            <person name="van Tonder A."/>
            <person name="Ginger M.L."/>
            <person name="Field M.C."/>
            <person name="Barry J.D."/>
            <person name="Hertz-Fowler C."/>
            <person name="Berriman M."/>
        </authorList>
    </citation>
    <scope>NUCLEOTIDE SEQUENCE</scope>
    <source>
        <strain evidence="2">Y486</strain>
    </source>
</reference>
<feature type="domain" description="Programmed cell death protein 2 C-terminal" evidence="1">
    <location>
        <begin position="234"/>
        <end position="331"/>
    </location>
</feature>
<dbReference type="VEuPathDB" id="TriTrypDB:TvY486_0400910"/>
<dbReference type="GO" id="GO:0005737">
    <property type="term" value="C:cytoplasm"/>
    <property type="evidence" value="ECO:0007669"/>
    <property type="project" value="InterPro"/>
</dbReference>
<dbReference type="EMBL" id="HE573020">
    <property type="protein sequence ID" value="CCC47426.1"/>
    <property type="molecule type" value="Genomic_DNA"/>
</dbReference>
<dbReference type="InterPro" id="IPR007320">
    <property type="entry name" value="PDCD2_C"/>
</dbReference>
<dbReference type="AlphaFoldDB" id="G0TTZ3"/>